<dbReference type="Proteomes" id="UP000054244">
    <property type="component" value="Unassembled WGS sequence"/>
</dbReference>
<protein>
    <recommendedName>
        <fullName evidence="3">RNA-directed DNA polymerase from mobile element jockey</fullName>
    </recommendedName>
</protein>
<name>A0A091NE13_APAVI</name>
<dbReference type="PANTHER" id="PTHR33395:SF22">
    <property type="entry name" value="REVERSE TRANSCRIPTASE DOMAIN-CONTAINING PROTEIN"/>
    <property type="match status" value="1"/>
</dbReference>
<dbReference type="GO" id="GO:0031012">
    <property type="term" value="C:extracellular matrix"/>
    <property type="evidence" value="ECO:0007669"/>
    <property type="project" value="TreeGrafter"/>
</dbReference>
<evidence type="ECO:0000313" key="1">
    <source>
        <dbReference type="EMBL" id="KFP87968.1"/>
    </source>
</evidence>
<organism evidence="1 2">
    <name type="scientific">Apaloderma vittatum</name>
    <name type="common">Bar-tailed trogon</name>
    <dbReference type="NCBI Taxonomy" id="57397"/>
    <lineage>
        <taxon>Eukaryota</taxon>
        <taxon>Metazoa</taxon>
        <taxon>Chordata</taxon>
        <taxon>Craniata</taxon>
        <taxon>Vertebrata</taxon>
        <taxon>Euteleostomi</taxon>
        <taxon>Archelosauria</taxon>
        <taxon>Archosauria</taxon>
        <taxon>Dinosauria</taxon>
        <taxon>Saurischia</taxon>
        <taxon>Theropoda</taxon>
        <taxon>Coelurosauria</taxon>
        <taxon>Aves</taxon>
        <taxon>Neognathae</taxon>
        <taxon>Neoaves</taxon>
        <taxon>Telluraves</taxon>
        <taxon>Coraciimorphae</taxon>
        <taxon>Trogoniformes</taxon>
        <taxon>Trogonidae</taxon>
        <taxon>Apaloderma</taxon>
    </lineage>
</organism>
<dbReference type="EMBL" id="KL382087">
    <property type="protein sequence ID" value="KFP87968.1"/>
    <property type="molecule type" value="Genomic_DNA"/>
</dbReference>
<dbReference type="GO" id="GO:0007508">
    <property type="term" value="P:larval heart development"/>
    <property type="evidence" value="ECO:0007669"/>
    <property type="project" value="TreeGrafter"/>
</dbReference>
<accession>A0A091NE13</accession>
<reference evidence="1 2" key="1">
    <citation type="submission" date="2014-04" db="EMBL/GenBank/DDBJ databases">
        <title>Genome evolution of avian class.</title>
        <authorList>
            <person name="Zhang G."/>
            <person name="Li C."/>
        </authorList>
    </citation>
    <scope>NUCLEOTIDE SEQUENCE [LARGE SCALE GENOMIC DNA]</scope>
    <source>
        <strain evidence="1">BGI_N311</strain>
    </source>
</reference>
<evidence type="ECO:0000313" key="2">
    <source>
        <dbReference type="Proteomes" id="UP000054244"/>
    </source>
</evidence>
<feature type="non-terminal residue" evidence="1">
    <location>
        <position position="1"/>
    </location>
</feature>
<feature type="non-terminal residue" evidence="1">
    <location>
        <position position="119"/>
    </location>
</feature>
<dbReference type="AlphaFoldDB" id="A0A091NE13"/>
<dbReference type="GO" id="GO:0061343">
    <property type="term" value="P:cell adhesion involved in heart morphogenesis"/>
    <property type="evidence" value="ECO:0007669"/>
    <property type="project" value="TreeGrafter"/>
</dbReference>
<evidence type="ECO:0008006" key="3">
    <source>
        <dbReference type="Google" id="ProtNLM"/>
    </source>
</evidence>
<dbReference type="PANTHER" id="PTHR33395">
    <property type="entry name" value="TRANSCRIPTASE, PUTATIVE-RELATED-RELATED"/>
    <property type="match status" value="1"/>
</dbReference>
<proteinExistence type="predicted"/>
<sequence length="119" mass="13337">GTESRKTPPSPIQQEMVTDLLPHLDVHKSMGPDGMHPRMLKELATVITKPLPTIYQQSWLTGEVPSDWKSGDVTAIYKKGQKDDPGNYRPVSLTSVLGKLMEQVILSCIMRHMQDNQVI</sequence>
<gene>
    <name evidence="1" type="ORF">N311_07495</name>
</gene>
<keyword evidence="2" id="KW-1185">Reference proteome</keyword>